<dbReference type="Proteomes" id="UP000226092">
    <property type="component" value="Segment"/>
</dbReference>
<protein>
    <submittedName>
        <fullName evidence="1">Uncharacterized protein</fullName>
    </submittedName>
</protein>
<evidence type="ECO:0000313" key="2">
    <source>
        <dbReference type="Proteomes" id="UP000226092"/>
    </source>
</evidence>
<proteinExistence type="predicted"/>
<organism evidence="1 2">
    <name type="scientific">Aeromonas phage AS-zj</name>
    <dbReference type="NCBI Taxonomy" id="2024208"/>
    <lineage>
        <taxon>Viruses</taxon>
        <taxon>Duplodnaviria</taxon>
        <taxon>Heunggongvirae</taxon>
        <taxon>Uroviricota</taxon>
        <taxon>Caudoviricetes</taxon>
        <taxon>Pantevenvirales</taxon>
        <taxon>Straboviridae</taxon>
        <taxon>Emmerichvirinae</taxon>
        <taxon>Ceceduovirus</taxon>
        <taxon>Ceceduovirus aszj</taxon>
    </lineage>
</organism>
<keyword evidence="2" id="KW-1185">Reference proteome</keyword>
<dbReference type="GeneID" id="55604665"/>
<dbReference type="EMBL" id="MF448340">
    <property type="protein sequence ID" value="ASU00254.1"/>
    <property type="molecule type" value="Genomic_DNA"/>
</dbReference>
<dbReference type="KEGG" id="vg:55604665"/>
<evidence type="ECO:0000313" key="1">
    <source>
        <dbReference type="EMBL" id="ASU00254.1"/>
    </source>
</evidence>
<sequence>MTHITMQQLRELIMGIQSELVMVNAKVVTGISSNFTFSQTANDMKELMNNLGPCESRNYVGKATIEFKNCHDVCAAHDGEITEEFSIYMDLVVANLRAAYINLGK</sequence>
<name>A0A223LDY0_9CAUD</name>
<dbReference type="RefSeq" id="YP_009834598.1">
    <property type="nucleotide sequence ID" value="NC_048673.1"/>
</dbReference>
<reference evidence="1 2" key="1">
    <citation type="submission" date="2017-07" db="EMBL/GenBank/DDBJ databases">
        <title>In vitro design and evaluation of phage cocktails against multidrug-resistant Aeromonas salmonicida.</title>
        <authorList>
            <person name="Chen L."/>
            <person name="Yuan S."/>
            <person name="Ma Y."/>
        </authorList>
    </citation>
    <scope>NUCLEOTIDE SEQUENCE [LARGE SCALE GENOMIC DNA]</scope>
</reference>
<accession>A0A223LDY0</accession>